<feature type="domain" description="MATH" evidence="10">
    <location>
        <begin position="700"/>
        <end position="849"/>
    </location>
</feature>
<keyword evidence="2" id="KW-0963">Cytoplasm</keyword>
<keyword evidence="6 7" id="KW-0862">Zinc</keyword>
<keyword evidence="13" id="KW-1185">Reference proteome</keyword>
<evidence type="ECO:0000313" key="12">
    <source>
        <dbReference type="EMBL" id="CAH3119869.1"/>
    </source>
</evidence>
<dbReference type="InterPro" id="IPR001841">
    <property type="entry name" value="Znf_RING"/>
</dbReference>
<evidence type="ECO:0000259" key="10">
    <source>
        <dbReference type="PROSITE" id="PS50144"/>
    </source>
</evidence>
<accession>A0AAU9WN37</accession>
<dbReference type="FunFam" id="2.60.210.10:FF:000007">
    <property type="entry name" value="TNF receptor-associated factor"/>
    <property type="match status" value="1"/>
</dbReference>
<feature type="domain" description="TRAF-type" evidence="11">
    <location>
        <begin position="610"/>
        <end position="668"/>
    </location>
</feature>
<dbReference type="GO" id="GO:0005737">
    <property type="term" value="C:cytoplasm"/>
    <property type="evidence" value="ECO:0007669"/>
    <property type="project" value="UniProtKB-SubCell"/>
</dbReference>
<dbReference type="SUPFAM" id="SSF57850">
    <property type="entry name" value="RING/U-box"/>
    <property type="match status" value="1"/>
</dbReference>
<keyword evidence="5 7" id="KW-0863">Zinc-finger</keyword>
<evidence type="ECO:0008006" key="14">
    <source>
        <dbReference type="Google" id="ProtNLM"/>
    </source>
</evidence>
<dbReference type="PROSITE" id="PS00518">
    <property type="entry name" value="ZF_RING_1"/>
    <property type="match status" value="1"/>
</dbReference>
<dbReference type="InterPro" id="IPR013083">
    <property type="entry name" value="Znf_RING/FYVE/PHD"/>
</dbReference>
<evidence type="ECO:0000259" key="11">
    <source>
        <dbReference type="PROSITE" id="PS50145"/>
    </source>
</evidence>
<dbReference type="PROSITE" id="PS50145">
    <property type="entry name" value="ZF_TRAF"/>
    <property type="match status" value="1"/>
</dbReference>
<evidence type="ECO:0000256" key="2">
    <source>
        <dbReference type="ARBA" id="ARBA00022490"/>
    </source>
</evidence>
<feature type="zinc finger region" description="TRAF-type" evidence="7">
    <location>
        <begin position="610"/>
        <end position="668"/>
    </location>
</feature>
<dbReference type="SMART" id="SM00184">
    <property type="entry name" value="RING"/>
    <property type="match status" value="1"/>
</dbReference>
<dbReference type="GO" id="GO:0043122">
    <property type="term" value="P:regulation of canonical NF-kappaB signal transduction"/>
    <property type="evidence" value="ECO:0007669"/>
    <property type="project" value="TreeGrafter"/>
</dbReference>
<dbReference type="GO" id="GO:0008270">
    <property type="term" value="F:zinc ion binding"/>
    <property type="evidence" value="ECO:0007669"/>
    <property type="project" value="UniProtKB-KW"/>
</dbReference>
<evidence type="ECO:0000256" key="3">
    <source>
        <dbReference type="ARBA" id="ARBA00022723"/>
    </source>
</evidence>
<dbReference type="Gene3D" id="3.30.40.10">
    <property type="entry name" value="Zinc/RING finger domain, C3HC4 (zinc finger)"/>
    <property type="match status" value="1"/>
</dbReference>
<evidence type="ECO:0000256" key="5">
    <source>
        <dbReference type="ARBA" id="ARBA00022771"/>
    </source>
</evidence>
<dbReference type="Pfam" id="PF13923">
    <property type="entry name" value="zf-C3HC4_2"/>
    <property type="match status" value="1"/>
</dbReference>
<feature type="region of interest" description="Disordered" evidence="8">
    <location>
        <begin position="1"/>
        <end position="153"/>
    </location>
</feature>
<dbReference type="InterPro" id="IPR049342">
    <property type="entry name" value="TRAF1-6_MATH_dom"/>
</dbReference>
<dbReference type="InterPro" id="IPR020981">
    <property type="entry name" value="Csm1/Pcs1_C"/>
</dbReference>
<dbReference type="InterPro" id="IPR017907">
    <property type="entry name" value="Znf_RING_CS"/>
</dbReference>
<dbReference type="Pfam" id="PF12539">
    <property type="entry name" value="Csm1"/>
    <property type="match status" value="1"/>
</dbReference>
<evidence type="ECO:0000256" key="4">
    <source>
        <dbReference type="ARBA" id="ARBA00022737"/>
    </source>
</evidence>
<evidence type="ECO:0000256" key="8">
    <source>
        <dbReference type="SAM" id="MobiDB-lite"/>
    </source>
</evidence>
<feature type="compositionally biased region" description="Polar residues" evidence="8">
    <location>
        <begin position="115"/>
        <end position="127"/>
    </location>
</feature>
<dbReference type="InterPro" id="IPR001293">
    <property type="entry name" value="Znf_TRAF"/>
</dbReference>
<dbReference type="Gene3D" id="2.60.210.10">
    <property type="entry name" value="Apoptosis, Tumor Necrosis Factor Receptor Associated Protein 2, Chain A"/>
    <property type="match status" value="1"/>
</dbReference>
<sequence>MPVVTRSCRKQKGRPRIEDATPATSCIDRRRYPTRSSVKRKIPVTQQDKDKNDLEPPSKKAPSNRSSRNVSKTSKKLPFQDISNTLDQDQGGGSKSHARKVSRCVSRNNNKKTAKSQPNREVVNSENHAGKGSPSLEKNDGVPDDNIVDPKTPAGCIAARIKSYSAFRRSQKKNKVRSDVDKENASCSPVDPAAVTSLPEEVSPSSITMGEEKESELNSDPESDEDILWRISRSCNVQKEDSTPDSKSADQSSYKEKYFTLLSAMKQIQNTFLRAQKNAEKNVKAYDNFVSNLKSTLSTEQQKNSLLSEELRMKKGSVERLRSELENTKEQLKFMREDKANMKRHEQEEDEKKKDSPRETSETNNKELLQVIEDQKSLISFYSLLTGISMSRENTCEDTSSFHSFNCTFFPAEKTAHRLQFRLTHDTEFDEIEYSPNPKSPGSEDILLNLPNYLQDNMFFGSDQATNFLEKLFKTVKGINTKMAAGVLATSVNYSSSQSSAAPLNRSQIGGYDADFVSPISADYLCPICQLAFRDPVQTRDCGHRFCESCLEPILRKPPAFCPIDRRTLTREKVYPDRACKRTVLSLTVKCYNSGNECDWTGELINLSNHLENCKRVPIKCINNCGRTDIPRDQMSAHVDADGDCPLAVVPCQYTDIGCKFKGRRNEMDKHVQDNMQVHLDLAHLRIRELEQRQEFVCTNGKFLWKISSYSQLFQQSATKKEKEKLCSPPFYTGQYGYKLRAEAFLNGLGQGKGTHLSLYVVIMKGEYDAILPWPFQQRVDFVLIDQDDDVGARQNKVWRLTCDRDSDYFKRPNKVKSLGFGCPKFVSLDTLRTRNYIRDNTIFIRIDVEPLDAS</sequence>
<comment type="caution">
    <text evidence="12">The sequence shown here is derived from an EMBL/GenBank/DDBJ whole genome shotgun (WGS) entry which is preliminary data.</text>
</comment>
<evidence type="ECO:0000256" key="6">
    <source>
        <dbReference type="ARBA" id="ARBA00022833"/>
    </source>
</evidence>
<dbReference type="InterPro" id="IPR038608">
    <property type="entry name" value="Csm1/Pcs1_C_sf"/>
</dbReference>
<feature type="compositionally biased region" description="Basic and acidic residues" evidence="8">
    <location>
        <begin position="47"/>
        <end position="58"/>
    </location>
</feature>
<dbReference type="SUPFAM" id="SSF49599">
    <property type="entry name" value="TRAF domain-like"/>
    <property type="match status" value="3"/>
</dbReference>
<feature type="domain" description="RING-type" evidence="9">
    <location>
        <begin position="526"/>
        <end position="566"/>
    </location>
</feature>
<dbReference type="Pfam" id="PF02176">
    <property type="entry name" value="zf-TRAF"/>
    <property type="match status" value="1"/>
</dbReference>
<dbReference type="Pfam" id="PF21355">
    <property type="entry name" value="TRAF-mep_MATH"/>
    <property type="match status" value="1"/>
</dbReference>
<keyword evidence="3 7" id="KW-0479">Metal-binding</keyword>
<dbReference type="Proteomes" id="UP001159428">
    <property type="component" value="Unassembled WGS sequence"/>
</dbReference>
<feature type="region of interest" description="Disordered" evidence="8">
    <location>
        <begin position="334"/>
        <end position="365"/>
    </location>
</feature>
<dbReference type="PANTHER" id="PTHR10131">
    <property type="entry name" value="TNF RECEPTOR ASSOCIATED FACTOR"/>
    <property type="match status" value="1"/>
</dbReference>
<protein>
    <recommendedName>
        <fullName evidence="14">TNF receptor-associated factor 4</fullName>
    </recommendedName>
</protein>
<evidence type="ECO:0000259" key="9">
    <source>
        <dbReference type="PROSITE" id="PS50089"/>
    </source>
</evidence>
<dbReference type="Gene3D" id="3.90.1150.80">
    <property type="match status" value="1"/>
</dbReference>
<dbReference type="FunFam" id="3.30.40.10:FF:000286">
    <property type="entry name" value="TNF receptor-associated factor"/>
    <property type="match status" value="1"/>
</dbReference>
<evidence type="ECO:0000313" key="13">
    <source>
        <dbReference type="Proteomes" id="UP001159428"/>
    </source>
</evidence>
<dbReference type="PANTHER" id="PTHR10131:SF148">
    <property type="entry name" value="TNF RECEPTOR-ASSOCIATED FACTOR"/>
    <property type="match status" value="1"/>
</dbReference>
<comment type="subcellular location">
    <subcellularLocation>
        <location evidence="1">Cytoplasm</location>
    </subcellularLocation>
</comment>
<dbReference type="PROSITE" id="PS50144">
    <property type="entry name" value="MATH"/>
    <property type="match status" value="1"/>
</dbReference>
<evidence type="ECO:0000256" key="7">
    <source>
        <dbReference type="PROSITE-ProRule" id="PRU00207"/>
    </source>
</evidence>
<evidence type="ECO:0000256" key="1">
    <source>
        <dbReference type="ARBA" id="ARBA00004496"/>
    </source>
</evidence>
<dbReference type="SMART" id="SM00061">
    <property type="entry name" value="MATH"/>
    <property type="match status" value="1"/>
</dbReference>
<dbReference type="AlphaFoldDB" id="A0AAU9WN37"/>
<dbReference type="CDD" id="cd23787">
    <property type="entry name" value="RWD_CSM1"/>
    <property type="match status" value="1"/>
</dbReference>
<gene>
    <name evidence="12" type="ORF">PMEA_00008540</name>
</gene>
<dbReference type="PROSITE" id="PS50089">
    <property type="entry name" value="ZF_RING_2"/>
    <property type="match status" value="1"/>
</dbReference>
<dbReference type="CDD" id="cd00270">
    <property type="entry name" value="MATH_TRAF_C"/>
    <property type="match status" value="1"/>
</dbReference>
<dbReference type="EMBL" id="CALNXJ010000017">
    <property type="protein sequence ID" value="CAH3119869.1"/>
    <property type="molecule type" value="Genomic_DNA"/>
</dbReference>
<feature type="compositionally biased region" description="Acidic residues" evidence="8">
    <location>
        <begin position="217"/>
        <end position="226"/>
    </location>
</feature>
<dbReference type="InterPro" id="IPR002083">
    <property type="entry name" value="MATH/TRAF_dom"/>
</dbReference>
<keyword evidence="4" id="KW-0677">Repeat</keyword>
<proteinExistence type="predicted"/>
<name>A0AAU9WN37_9CNID</name>
<feature type="region of interest" description="Disordered" evidence="8">
    <location>
        <begin position="167"/>
        <end position="253"/>
    </location>
</feature>
<feature type="compositionally biased region" description="Polar residues" evidence="8">
    <location>
        <begin position="61"/>
        <end position="72"/>
    </location>
</feature>
<dbReference type="InterPro" id="IPR008974">
    <property type="entry name" value="TRAF-like"/>
</dbReference>
<reference evidence="12 13" key="1">
    <citation type="submission" date="2022-05" db="EMBL/GenBank/DDBJ databases">
        <authorList>
            <consortium name="Genoscope - CEA"/>
            <person name="William W."/>
        </authorList>
    </citation>
    <scope>NUCLEOTIDE SEQUENCE [LARGE SCALE GENOMIC DNA]</scope>
</reference>
<organism evidence="12 13">
    <name type="scientific">Pocillopora meandrina</name>
    <dbReference type="NCBI Taxonomy" id="46732"/>
    <lineage>
        <taxon>Eukaryota</taxon>
        <taxon>Metazoa</taxon>
        <taxon>Cnidaria</taxon>
        <taxon>Anthozoa</taxon>
        <taxon>Hexacorallia</taxon>
        <taxon>Scleractinia</taxon>
        <taxon>Astrocoeniina</taxon>
        <taxon>Pocilloporidae</taxon>
        <taxon>Pocillopora</taxon>
    </lineage>
</organism>
<feature type="compositionally biased region" description="Basic and acidic residues" evidence="8">
    <location>
        <begin position="238"/>
        <end position="253"/>
    </location>
</feature>